<protein>
    <submittedName>
        <fullName evidence="1">Uncharacterized protein</fullName>
    </submittedName>
</protein>
<gene>
    <name evidence="1" type="ORF">DI53_0363</name>
</gene>
<reference evidence="2" key="1">
    <citation type="submission" date="2014-04" db="EMBL/GenBank/DDBJ databases">
        <title>Whole-Genome optical mapping and complete genome sequence of Sphingobacterium deserti sp. nov., a new spaces isolated from desert in the west of China.</title>
        <authorList>
            <person name="Teng C."/>
            <person name="Zhou Z."/>
            <person name="Li X."/>
            <person name="Chen M."/>
            <person name="Lin M."/>
            <person name="Wang L."/>
            <person name="Su S."/>
            <person name="Zhang C."/>
            <person name="Zhang W."/>
        </authorList>
    </citation>
    <scope>NUCLEOTIDE SEQUENCE [LARGE SCALE GENOMIC DNA]</scope>
    <source>
        <strain evidence="2">ACCC05744</strain>
    </source>
</reference>
<reference evidence="1 2" key="2">
    <citation type="journal article" date="2015" name="PLoS ONE">
        <title>Whole-Genome Optical Mapping and Finished Genome Sequence of Sphingobacterium deserti sp. nov., a New Species Isolated from the Western Desert of China.</title>
        <authorList>
            <person name="Teng C."/>
            <person name="Zhou Z."/>
            <person name="Molnar I."/>
            <person name="Li X."/>
            <person name="Tang R."/>
            <person name="Chen M."/>
            <person name="Wang L."/>
            <person name="Su S."/>
            <person name="Zhang W."/>
            <person name="Lin M."/>
        </authorList>
    </citation>
    <scope>NUCLEOTIDE SEQUENCE [LARGE SCALE GENOMIC DNA]</scope>
    <source>
        <strain evidence="2">ACCC05744</strain>
    </source>
</reference>
<organism evidence="1 2">
    <name type="scientific">Sphingobacterium deserti</name>
    <dbReference type="NCBI Taxonomy" id="1229276"/>
    <lineage>
        <taxon>Bacteria</taxon>
        <taxon>Pseudomonadati</taxon>
        <taxon>Bacteroidota</taxon>
        <taxon>Sphingobacteriia</taxon>
        <taxon>Sphingobacteriales</taxon>
        <taxon>Sphingobacteriaceae</taxon>
        <taxon>Sphingobacterium</taxon>
    </lineage>
</organism>
<comment type="caution">
    <text evidence="1">The sequence shown here is derived from an EMBL/GenBank/DDBJ whole genome shotgun (WGS) entry which is preliminary data.</text>
</comment>
<dbReference type="Proteomes" id="UP000031802">
    <property type="component" value="Unassembled WGS sequence"/>
</dbReference>
<evidence type="ECO:0000313" key="2">
    <source>
        <dbReference type="Proteomes" id="UP000031802"/>
    </source>
</evidence>
<sequence length="100" mass="12278">MREDRSLALVYNLFNYDTNLIVVRSQSEYLQRNTCFFNERHLYWFLSCGGWQDFHNEFEKNERWHIIFPLKTLNCKEHLITMDVFSRQYCFHSLNSEDIA</sequence>
<dbReference type="STRING" id="1229276.DI53_0363"/>
<name>A0A0B8TAM0_9SPHI</name>
<keyword evidence="2" id="KW-1185">Reference proteome</keyword>
<dbReference type="EMBL" id="JJMU01000004">
    <property type="protein sequence ID" value="KGE15929.1"/>
    <property type="molecule type" value="Genomic_DNA"/>
</dbReference>
<dbReference type="AlphaFoldDB" id="A0A0B8TAM0"/>
<proteinExistence type="predicted"/>
<accession>A0A0B8TAM0</accession>
<evidence type="ECO:0000313" key="1">
    <source>
        <dbReference type="EMBL" id="KGE15929.1"/>
    </source>
</evidence>